<reference evidence="5" key="2">
    <citation type="journal article" date="2021" name="Microbiome">
        <title>Successional dynamics and alternative stable states in a saline activated sludge microbial community over 9 years.</title>
        <authorList>
            <person name="Wang Y."/>
            <person name="Ye J."/>
            <person name="Ju F."/>
            <person name="Liu L."/>
            <person name="Boyd J.A."/>
            <person name="Deng Y."/>
            <person name="Parks D.H."/>
            <person name="Jiang X."/>
            <person name="Yin X."/>
            <person name="Woodcroft B.J."/>
            <person name="Tyson G.W."/>
            <person name="Hugenholtz P."/>
            <person name="Polz M.F."/>
            <person name="Zhang T."/>
        </authorList>
    </citation>
    <scope>NUCLEOTIDE SEQUENCE</scope>
    <source>
        <strain evidence="5">HKST-UBA80</strain>
    </source>
</reference>
<dbReference type="Proteomes" id="UP000714817">
    <property type="component" value="Unassembled WGS sequence"/>
</dbReference>
<dbReference type="Pfam" id="PF07687">
    <property type="entry name" value="M20_dimer"/>
    <property type="match status" value="1"/>
</dbReference>
<dbReference type="PANTHER" id="PTHR43270:SF12">
    <property type="entry name" value="SUCCINYL-DIAMINOPIMELATE DESUCCINYLASE"/>
    <property type="match status" value="1"/>
</dbReference>
<keyword evidence="2" id="KW-0479">Metal-binding</keyword>
<dbReference type="Gene3D" id="3.40.630.10">
    <property type="entry name" value="Zn peptidases"/>
    <property type="match status" value="1"/>
</dbReference>
<evidence type="ECO:0000313" key="5">
    <source>
        <dbReference type="EMBL" id="MCA9302267.1"/>
    </source>
</evidence>
<proteinExistence type="predicted"/>
<keyword evidence="1" id="KW-0645">Protease</keyword>
<dbReference type="Gene3D" id="3.30.70.360">
    <property type="match status" value="1"/>
</dbReference>
<keyword evidence="3" id="KW-0378">Hydrolase</keyword>
<dbReference type="GO" id="GO:0008233">
    <property type="term" value="F:peptidase activity"/>
    <property type="evidence" value="ECO:0007669"/>
    <property type="project" value="UniProtKB-KW"/>
</dbReference>
<dbReference type="GO" id="GO:0046872">
    <property type="term" value="F:metal ion binding"/>
    <property type="evidence" value="ECO:0007669"/>
    <property type="project" value="UniProtKB-KW"/>
</dbReference>
<evidence type="ECO:0000259" key="4">
    <source>
        <dbReference type="Pfam" id="PF07687"/>
    </source>
</evidence>
<dbReference type="InterPro" id="IPR051458">
    <property type="entry name" value="Cyt/Met_Dipeptidase"/>
</dbReference>
<dbReference type="EMBL" id="JAGQNY010000009">
    <property type="protein sequence ID" value="MCA9302267.1"/>
    <property type="molecule type" value="Genomic_DNA"/>
</dbReference>
<protein>
    <submittedName>
        <fullName evidence="5">M20/M25/M40 family metallo-hydrolase</fullName>
    </submittedName>
</protein>
<dbReference type="SUPFAM" id="SSF53187">
    <property type="entry name" value="Zn-dependent exopeptidases"/>
    <property type="match status" value="1"/>
</dbReference>
<sequence length="441" mass="49675">MDYKNYTKQLEPLISFKSISTDPAYKSEIIKAVKWIEKYLNDSGFTTELWQGEISNPVVFGTIEVDPAFETVLVYGHYDVQPANISDGWEKDPFELFEKGDRLIARGVVDNKGQFFIHMYTVCELIKTKRLKYNVKFLIEGNEETSNTELASQLQKNKDKLTADYIMVSDGELIGTNPVIEYSLRGGFNCKITYTTAKNNLHSGLYGGAVPNSAQELSAFLNKVFTSGKVAFDWFYKDVDEISQQQQEQNTKAVENLESILDNIGVKKLTTESELDLLSQVGLRPTIQITGFKAGYTEEGYANIVPAQAEVRLNFRTVMFQNTEEIKNKFADFVKQNTPAYIKYELEFTNAYNPIKIDTSSQIFSKVRTVLETAFGKPALSKPVGGGIPVVNDFKSVLGKDTLLVSLGNDDCNMHGVNENFNIKLLEKGLTFSENFFTKKD</sequence>
<feature type="domain" description="Peptidase M20 dimerisation" evidence="4">
    <location>
        <begin position="183"/>
        <end position="341"/>
    </location>
</feature>
<dbReference type="InterPro" id="IPR002933">
    <property type="entry name" value="Peptidase_M20"/>
</dbReference>
<evidence type="ECO:0000313" key="6">
    <source>
        <dbReference type="Proteomes" id="UP000714817"/>
    </source>
</evidence>
<reference evidence="5" key="1">
    <citation type="submission" date="2020-04" db="EMBL/GenBank/DDBJ databases">
        <authorList>
            <person name="Zhang T."/>
        </authorList>
    </citation>
    <scope>NUCLEOTIDE SEQUENCE</scope>
    <source>
        <strain evidence="5">HKST-UBA80</strain>
    </source>
</reference>
<organism evidence="5 6">
    <name type="scientific">candidate division WWE3 bacterium</name>
    <dbReference type="NCBI Taxonomy" id="2053526"/>
    <lineage>
        <taxon>Bacteria</taxon>
        <taxon>Katanobacteria</taxon>
    </lineage>
</organism>
<dbReference type="Pfam" id="PF01546">
    <property type="entry name" value="Peptidase_M20"/>
    <property type="match status" value="1"/>
</dbReference>
<evidence type="ECO:0000256" key="2">
    <source>
        <dbReference type="ARBA" id="ARBA00022723"/>
    </source>
</evidence>
<dbReference type="AlphaFoldDB" id="A0A955IWP1"/>
<evidence type="ECO:0000256" key="3">
    <source>
        <dbReference type="ARBA" id="ARBA00022801"/>
    </source>
</evidence>
<evidence type="ECO:0000256" key="1">
    <source>
        <dbReference type="ARBA" id="ARBA00022670"/>
    </source>
</evidence>
<name>A0A955IWP1_UNCKA</name>
<gene>
    <name evidence="5" type="ORF">KDA10_02835</name>
</gene>
<dbReference type="GO" id="GO:0006508">
    <property type="term" value="P:proteolysis"/>
    <property type="evidence" value="ECO:0007669"/>
    <property type="project" value="UniProtKB-KW"/>
</dbReference>
<comment type="caution">
    <text evidence="5">The sequence shown here is derived from an EMBL/GenBank/DDBJ whole genome shotgun (WGS) entry which is preliminary data.</text>
</comment>
<accession>A0A955IWP1</accession>
<dbReference type="InterPro" id="IPR011650">
    <property type="entry name" value="Peptidase_M20_dimer"/>
</dbReference>
<dbReference type="PANTHER" id="PTHR43270">
    <property type="entry name" value="BETA-ALA-HIS DIPEPTIDASE"/>
    <property type="match status" value="1"/>
</dbReference>